<keyword evidence="5 12" id="KW-0808">Transferase</keyword>
<dbReference type="Pfam" id="PF00512">
    <property type="entry name" value="HisKA"/>
    <property type="match status" value="1"/>
</dbReference>
<feature type="transmembrane region" description="Helical" evidence="10">
    <location>
        <begin position="12"/>
        <end position="35"/>
    </location>
</feature>
<dbReference type="Gene3D" id="3.30.565.10">
    <property type="entry name" value="Histidine kinase-like ATPase, C-terminal domain"/>
    <property type="match status" value="1"/>
</dbReference>
<dbReference type="SUPFAM" id="SSF55874">
    <property type="entry name" value="ATPase domain of HSP90 chaperone/DNA topoisomerase II/histidine kinase"/>
    <property type="match status" value="1"/>
</dbReference>
<dbReference type="InterPro" id="IPR004358">
    <property type="entry name" value="Sig_transdc_His_kin-like_C"/>
</dbReference>
<proteinExistence type="predicted"/>
<keyword evidence="9 10" id="KW-0472">Membrane</keyword>
<evidence type="ECO:0000256" key="3">
    <source>
        <dbReference type="ARBA" id="ARBA00012438"/>
    </source>
</evidence>
<dbReference type="InterPro" id="IPR003594">
    <property type="entry name" value="HATPase_dom"/>
</dbReference>
<reference evidence="12" key="2">
    <citation type="submission" date="2021-02" db="EMBL/GenBank/DDBJ databases">
        <authorList>
            <person name="Han P."/>
        </authorList>
    </citation>
    <scope>NUCLEOTIDE SEQUENCE</scope>
    <source>
        <strain evidence="12">Nitrosomonas nitrosa 18-3D</strain>
    </source>
</reference>
<evidence type="ECO:0000256" key="10">
    <source>
        <dbReference type="SAM" id="Phobius"/>
    </source>
</evidence>
<evidence type="ECO:0000259" key="11">
    <source>
        <dbReference type="PROSITE" id="PS50109"/>
    </source>
</evidence>
<evidence type="ECO:0000313" key="13">
    <source>
        <dbReference type="EMBL" id="SFM50845.1"/>
    </source>
</evidence>
<dbReference type="EMBL" id="FOUF01000019">
    <property type="protein sequence ID" value="SFM50845.1"/>
    <property type="molecule type" value="Genomic_DNA"/>
</dbReference>
<evidence type="ECO:0000256" key="1">
    <source>
        <dbReference type="ARBA" id="ARBA00000085"/>
    </source>
</evidence>
<dbReference type="GO" id="GO:0000155">
    <property type="term" value="F:phosphorelay sensor kinase activity"/>
    <property type="evidence" value="ECO:0007669"/>
    <property type="project" value="InterPro"/>
</dbReference>
<evidence type="ECO:0000256" key="8">
    <source>
        <dbReference type="ARBA" id="ARBA00022989"/>
    </source>
</evidence>
<dbReference type="SUPFAM" id="SSF47384">
    <property type="entry name" value="Homodimeric domain of signal transducing histidine kinase"/>
    <property type="match status" value="1"/>
</dbReference>
<dbReference type="SMART" id="SM00387">
    <property type="entry name" value="HATPase_c"/>
    <property type="match status" value="1"/>
</dbReference>
<dbReference type="AlphaFoldDB" id="A0A1I4RF59"/>
<keyword evidence="7 13" id="KW-0418">Kinase</keyword>
<keyword evidence="8 10" id="KW-1133">Transmembrane helix</keyword>
<evidence type="ECO:0000313" key="14">
    <source>
        <dbReference type="Proteomes" id="UP000199561"/>
    </source>
</evidence>
<dbReference type="PROSITE" id="PS50109">
    <property type="entry name" value="HIS_KIN"/>
    <property type="match status" value="1"/>
</dbReference>
<comment type="catalytic activity">
    <reaction evidence="1">
        <text>ATP + protein L-histidine = ADP + protein N-phospho-L-histidine.</text>
        <dbReference type="EC" id="2.7.13.3"/>
    </reaction>
</comment>
<comment type="subcellular location">
    <subcellularLocation>
        <location evidence="2">Membrane</location>
    </subcellularLocation>
</comment>
<dbReference type="STRING" id="52442.SAMN05421880_1194"/>
<keyword evidence="6 10" id="KW-0812">Transmembrane</keyword>
<dbReference type="RefSeq" id="WP_090669777.1">
    <property type="nucleotide sequence ID" value="NZ_CAJNAP010000009.1"/>
</dbReference>
<dbReference type="InterPro" id="IPR036890">
    <property type="entry name" value="HATPase_C_sf"/>
</dbReference>
<dbReference type="CDD" id="cd00082">
    <property type="entry name" value="HisKA"/>
    <property type="match status" value="1"/>
</dbReference>
<name>A0A1I4RF59_9PROT</name>
<dbReference type="SMART" id="SM00388">
    <property type="entry name" value="HisKA"/>
    <property type="match status" value="1"/>
</dbReference>
<keyword evidence="4" id="KW-0597">Phosphoprotein</keyword>
<sequence length="431" mass="49159">MQKTTNRITRRIVLVFLIFGVVLTLMLGLSFVAAFKSVEQCMIDELLDAELQHYRSEIENTLAQQSYHSRTTSIYFAPLAAPSLLPEHVRHLSQGTHDLEYKNHNFRVLVKDIGEKRYVVKFDGTSIHERESEFIHLVWIYSITILIIALLIGWKASHQIISPIKQLANQIITFKNKPGALLDLSQFNDDEIGFLAKEIQHYHEQLQQMLIREKEFARNVSHELRTPVTSISLATQILAMKKNLSSEEYNRIQRIQRAVDEMSELIETFLMLARGSDKSSRDNYVVSEVGPIVRKVIEQQRVWLGNKPVEVIVKEKGHLNVSAPSGVISVLIANLVRNAFLYTERGIAEVVITPNKVTITDTGIGFDSSTQTQIFNHHAKAGLRDANINKVRGFGLPIVQRICEYYNWKVSFESKVGQGTRFTVRFDSELA</sequence>
<dbReference type="InterPro" id="IPR050428">
    <property type="entry name" value="TCS_sensor_his_kinase"/>
</dbReference>
<protein>
    <recommendedName>
        <fullName evidence="3">histidine kinase</fullName>
        <ecNumber evidence="3">2.7.13.3</ecNumber>
    </recommendedName>
</protein>
<dbReference type="PANTHER" id="PTHR45436:SF16">
    <property type="entry name" value="HISTIDINE KINASE"/>
    <property type="match status" value="1"/>
</dbReference>
<dbReference type="EMBL" id="CAJNAP010000009">
    <property type="protein sequence ID" value="CAE6499151.1"/>
    <property type="molecule type" value="Genomic_DNA"/>
</dbReference>
<dbReference type="PRINTS" id="PR00344">
    <property type="entry name" value="BCTRLSENSOR"/>
</dbReference>
<dbReference type="PANTHER" id="PTHR45436">
    <property type="entry name" value="SENSOR HISTIDINE KINASE YKOH"/>
    <property type="match status" value="1"/>
</dbReference>
<dbReference type="Proteomes" id="UP000199561">
    <property type="component" value="Unassembled WGS sequence"/>
</dbReference>
<dbReference type="Proteomes" id="UP000601736">
    <property type="component" value="Unassembled WGS sequence"/>
</dbReference>
<dbReference type="EC" id="2.7.13.3" evidence="3"/>
<dbReference type="Gene3D" id="6.10.340.10">
    <property type="match status" value="1"/>
</dbReference>
<organism evidence="13 14">
    <name type="scientific">Nitrosomonas nitrosa</name>
    <dbReference type="NCBI Taxonomy" id="52442"/>
    <lineage>
        <taxon>Bacteria</taxon>
        <taxon>Pseudomonadati</taxon>
        <taxon>Pseudomonadota</taxon>
        <taxon>Betaproteobacteria</taxon>
        <taxon>Nitrosomonadales</taxon>
        <taxon>Nitrosomonadaceae</taxon>
        <taxon>Nitrosomonas</taxon>
    </lineage>
</organism>
<evidence type="ECO:0000256" key="9">
    <source>
        <dbReference type="ARBA" id="ARBA00023136"/>
    </source>
</evidence>
<accession>A0A1I4RF59</accession>
<dbReference type="InterPro" id="IPR005467">
    <property type="entry name" value="His_kinase_dom"/>
</dbReference>
<gene>
    <name evidence="12" type="ORF">NMYAN_170048</name>
    <name evidence="13" type="ORF">SAMN05421880_1194</name>
</gene>
<evidence type="ECO:0000256" key="4">
    <source>
        <dbReference type="ARBA" id="ARBA00022553"/>
    </source>
</evidence>
<evidence type="ECO:0000256" key="6">
    <source>
        <dbReference type="ARBA" id="ARBA00022692"/>
    </source>
</evidence>
<evidence type="ECO:0000313" key="12">
    <source>
        <dbReference type="EMBL" id="CAE6499151.1"/>
    </source>
</evidence>
<dbReference type="Gene3D" id="1.10.287.130">
    <property type="match status" value="1"/>
</dbReference>
<evidence type="ECO:0000256" key="7">
    <source>
        <dbReference type="ARBA" id="ARBA00022777"/>
    </source>
</evidence>
<feature type="domain" description="Histidine kinase" evidence="11">
    <location>
        <begin position="219"/>
        <end position="430"/>
    </location>
</feature>
<keyword evidence="14" id="KW-1185">Reference proteome</keyword>
<dbReference type="Pfam" id="PF02518">
    <property type="entry name" value="HATPase_c"/>
    <property type="match status" value="1"/>
</dbReference>
<dbReference type="InterPro" id="IPR003661">
    <property type="entry name" value="HisK_dim/P_dom"/>
</dbReference>
<evidence type="ECO:0000256" key="5">
    <source>
        <dbReference type="ARBA" id="ARBA00022679"/>
    </source>
</evidence>
<evidence type="ECO:0000256" key="2">
    <source>
        <dbReference type="ARBA" id="ARBA00004370"/>
    </source>
</evidence>
<feature type="transmembrane region" description="Helical" evidence="10">
    <location>
        <begin position="134"/>
        <end position="154"/>
    </location>
</feature>
<dbReference type="GO" id="GO:0005886">
    <property type="term" value="C:plasma membrane"/>
    <property type="evidence" value="ECO:0007669"/>
    <property type="project" value="TreeGrafter"/>
</dbReference>
<reference evidence="13 14" key="1">
    <citation type="submission" date="2016-10" db="EMBL/GenBank/DDBJ databases">
        <authorList>
            <person name="de Groot N.N."/>
        </authorList>
    </citation>
    <scope>NUCLEOTIDE SEQUENCE [LARGE SCALE GENOMIC DNA]</scope>
    <source>
        <strain evidence="13 14">Nm146</strain>
    </source>
</reference>
<dbReference type="InterPro" id="IPR036097">
    <property type="entry name" value="HisK_dim/P_sf"/>
</dbReference>